<comment type="subcellular location">
    <subcellularLocation>
        <location evidence="1">Cell envelope</location>
    </subcellularLocation>
</comment>
<evidence type="ECO:0000256" key="1">
    <source>
        <dbReference type="ARBA" id="ARBA00004196"/>
    </source>
</evidence>
<evidence type="ECO:0000256" key="3">
    <source>
        <dbReference type="ARBA" id="ARBA00023054"/>
    </source>
</evidence>
<dbReference type="AlphaFoldDB" id="A0A9X3WNC0"/>
<protein>
    <submittedName>
        <fullName evidence="8">Efflux RND transporter periplasmic adaptor subunit</fullName>
    </submittedName>
</protein>
<feature type="coiled-coil region" evidence="4">
    <location>
        <begin position="116"/>
        <end position="170"/>
    </location>
</feature>
<reference evidence="8" key="1">
    <citation type="submission" date="2022-06" db="EMBL/GenBank/DDBJ databases">
        <title>Aquibacillus sp. a new bacterium isolated from soil saline samples.</title>
        <authorList>
            <person name="Galisteo C."/>
            <person name="De La Haba R."/>
            <person name="Sanchez-Porro C."/>
            <person name="Ventosa A."/>
        </authorList>
    </citation>
    <scope>NUCLEOTIDE SEQUENCE</scope>
    <source>
        <strain evidence="8">JCM 12387</strain>
    </source>
</reference>
<keyword evidence="5" id="KW-1133">Transmembrane helix</keyword>
<evidence type="ECO:0000259" key="7">
    <source>
        <dbReference type="Pfam" id="PF25967"/>
    </source>
</evidence>
<evidence type="ECO:0000313" key="9">
    <source>
        <dbReference type="Proteomes" id="UP001145072"/>
    </source>
</evidence>
<feature type="domain" description="Multidrug resistance protein MdtA-like barrel-sandwich hybrid" evidence="6">
    <location>
        <begin position="82"/>
        <end position="194"/>
    </location>
</feature>
<dbReference type="InterPro" id="IPR058625">
    <property type="entry name" value="MdtA-like_BSH"/>
</dbReference>
<accession>A0A9X3WNC0</accession>
<dbReference type="InterPro" id="IPR058627">
    <property type="entry name" value="MdtA-like_C"/>
</dbReference>
<dbReference type="RefSeq" id="WP_259869464.1">
    <property type="nucleotide sequence ID" value="NZ_JAMQJZ010000010.1"/>
</dbReference>
<dbReference type="Proteomes" id="UP001145072">
    <property type="component" value="Unassembled WGS sequence"/>
</dbReference>
<dbReference type="GO" id="GO:0022857">
    <property type="term" value="F:transmembrane transporter activity"/>
    <property type="evidence" value="ECO:0007669"/>
    <property type="project" value="InterPro"/>
</dbReference>
<keyword evidence="5" id="KW-0472">Membrane</keyword>
<dbReference type="GO" id="GO:0016020">
    <property type="term" value="C:membrane"/>
    <property type="evidence" value="ECO:0007669"/>
    <property type="project" value="InterPro"/>
</dbReference>
<evidence type="ECO:0000313" key="8">
    <source>
        <dbReference type="EMBL" id="MDC3421341.1"/>
    </source>
</evidence>
<dbReference type="Pfam" id="PF25917">
    <property type="entry name" value="BSH_RND"/>
    <property type="match status" value="1"/>
</dbReference>
<organism evidence="8 9">
    <name type="scientific">Aquibacillus koreensis</name>
    <dbReference type="NCBI Taxonomy" id="279446"/>
    <lineage>
        <taxon>Bacteria</taxon>
        <taxon>Bacillati</taxon>
        <taxon>Bacillota</taxon>
        <taxon>Bacilli</taxon>
        <taxon>Bacillales</taxon>
        <taxon>Bacillaceae</taxon>
        <taxon>Aquibacillus</taxon>
    </lineage>
</organism>
<evidence type="ECO:0000256" key="4">
    <source>
        <dbReference type="SAM" id="Coils"/>
    </source>
</evidence>
<evidence type="ECO:0000256" key="5">
    <source>
        <dbReference type="SAM" id="Phobius"/>
    </source>
</evidence>
<dbReference type="GO" id="GO:0030313">
    <property type="term" value="C:cell envelope"/>
    <property type="evidence" value="ECO:0007669"/>
    <property type="project" value="UniProtKB-SubCell"/>
</dbReference>
<keyword evidence="3 4" id="KW-0175">Coiled coil</keyword>
<dbReference type="SUPFAM" id="SSF111369">
    <property type="entry name" value="HlyD-like secretion proteins"/>
    <property type="match status" value="1"/>
</dbReference>
<feature type="transmembrane region" description="Helical" evidence="5">
    <location>
        <begin position="12"/>
        <end position="32"/>
    </location>
</feature>
<comment type="similarity">
    <text evidence="2">Belongs to the membrane fusion protein (MFP) (TC 8.A.1) family.</text>
</comment>
<sequence length="345" mass="38378">MLKIKWKKRYNYVTMVNSFVLVFLLTGCSLLPKEEETLAPPLVEPAEIEYEIAEVTLGEVVKRVSGTANVIPANSESLFYKQSGGRLEQIFVIEGDQVEKGQVLAEVDTGDLSYEIDQMEIEHQKAELRLQQLRAQGADQYAIEIAKLDVEGLTLRLNQYRDQLANAQITSPIDGLITYSADLKSGDYIEAFQPIVEVADTSNVQLIYTAMAANDLDDVKVGMPVSVTLEGDNLEGEVVQTPENVPDDVLSQDPDLYKRSILIRTIESDDTFDIGMVAQVEIITSKKDQALYIPKNALRTGYGRNYVQVLVDQTKREKDIEPGIISDTKVEVITGLSEGDQVILK</sequence>
<dbReference type="PANTHER" id="PTHR32347:SF23">
    <property type="entry name" value="BLL5650 PROTEIN"/>
    <property type="match status" value="1"/>
</dbReference>
<comment type="caution">
    <text evidence="8">The sequence shown here is derived from an EMBL/GenBank/DDBJ whole genome shotgun (WGS) entry which is preliminary data.</text>
</comment>
<dbReference type="InterPro" id="IPR006143">
    <property type="entry name" value="RND_pump_MFP"/>
</dbReference>
<dbReference type="EMBL" id="JAMQJZ010000010">
    <property type="protein sequence ID" value="MDC3421341.1"/>
    <property type="molecule type" value="Genomic_DNA"/>
</dbReference>
<keyword evidence="5" id="KW-0812">Transmembrane</keyword>
<dbReference type="PROSITE" id="PS51257">
    <property type="entry name" value="PROKAR_LIPOPROTEIN"/>
    <property type="match status" value="1"/>
</dbReference>
<dbReference type="Pfam" id="PF25967">
    <property type="entry name" value="RND-MFP_C"/>
    <property type="match status" value="1"/>
</dbReference>
<dbReference type="PANTHER" id="PTHR32347">
    <property type="entry name" value="EFFLUX SYSTEM COMPONENT YKNX-RELATED"/>
    <property type="match status" value="1"/>
</dbReference>
<dbReference type="InterPro" id="IPR050465">
    <property type="entry name" value="UPF0194_transport"/>
</dbReference>
<keyword evidence="9" id="KW-1185">Reference proteome</keyword>
<name>A0A9X3WNC0_9BACI</name>
<dbReference type="Gene3D" id="2.40.420.20">
    <property type="match status" value="1"/>
</dbReference>
<dbReference type="Gene3D" id="2.40.50.100">
    <property type="match status" value="1"/>
</dbReference>
<evidence type="ECO:0000256" key="2">
    <source>
        <dbReference type="ARBA" id="ARBA00009477"/>
    </source>
</evidence>
<evidence type="ECO:0000259" key="6">
    <source>
        <dbReference type="Pfam" id="PF25917"/>
    </source>
</evidence>
<gene>
    <name evidence="8" type="ORF">NC661_13275</name>
</gene>
<feature type="domain" description="Multidrug resistance protein MdtA-like C-terminal permuted SH3" evidence="7">
    <location>
        <begin position="289"/>
        <end position="344"/>
    </location>
</feature>
<dbReference type="NCBIfam" id="TIGR01730">
    <property type="entry name" value="RND_mfp"/>
    <property type="match status" value="1"/>
</dbReference>
<proteinExistence type="inferred from homology"/>